<dbReference type="EMBL" id="AVBG01000001">
    <property type="protein sequence ID" value="KGP92859.1"/>
    <property type="molecule type" value="Genomic_DNA"/>
</dbReference>
<name>A0A0A2UY85_9BACI</name>
<dbReference type="InterPro" id="IPR053716">
    <property type="entry name" value="Flag_assembly_chemotaxis_eff"/>
</dbReference>
<dbReference type="GO" id="GO:0006935">
    <property type="term" value="P:chemotaxis"/>
    <property type="evidence" value="ECO:0007669"/>
    <property type="project" value="UniProtKB-KW"/>
</dbReference>
<evidence type="ECO:0000256" key="6">
    <source>
        <dbReference type="ARBA" id="ARBA00022500"/>
    </source>
</evidence>
<keyword evidence="8" id="KW-0653">Protein transport</keyword>
<dbReference type="STRING" id="1385513.N780_10940"/>
<organism evidence="12 13">
    <name type="scientific">Pontibacillus chungwhensis BH030062</name>
    <dbReference type="NCBI Taxonomy" id="1385513"/>
    <lineage>
        <taxon>Bacteria</taxon>
        <taxon>Bacillati</taxon>
        <taxon>Bacillota</taxon>
        <taxon>Bacilli</taxon>
        <taxon>Bacillales</taxon>
        <taxon>Bacillaceae</taxon>
        <taxon>Pontibacillus</taxon>
    </lineage>
</organism>
<keyword evidence="4" id="KW-0813">Transport</keyword>
<feature type="coiled-coil region" evidence="11">
    <location>
        <begin position="66"/>
        <end position="107"/>
    </location>
</feature>
<dbReference type="GO" id="GO:0009288">
    <property type="term" value="C:bacterial-type flagellum"/>
    <property type="evidence" value="ECO:0007669"/>
    <property type="project" value="InterPro"/>
</dbReference>
<dbReference type="Gene3D" id="1.10.287.1700">
    <property type="match status" value="1"/>
</dbReference>
<dbReference type="GO" id="GO:0071973">
    <property type="term" value="P:bacterial-type flagellum-dependent cell motility"/>
    <property type="evidence" value="ECO:0007669"/>
    <property type="project" value="InterPro"/>
</dbReference>
<reference evidence="12 13" key="1">
    <citation type="submission" date="2013-08" db="EMBL/GenBank/DDBJ databases">
        <title>Genome of Pontibacillus chungwhensis.</title>
        <authorList>
            <person name="Wang Q."/>
            <person name="Wang G."/>
        </authorList>
    </citation>
    <scope>NUCLEOTIDE SEQUENCE [LARGE SCALE GENOMIC DNA]</scope>
    <source>
        <strain evidence="12 13">BH030062</strain>
    </source>
</reference>
<keyword evidence="12" id="KW-0969">Cilium</keyword>
<keyword evidence="5" id="KW-1003">Cell membrane</keyword>
<dbReference type="OrthoDB" id="2968361at2"/>
<keyword evidence="13" id="KW-1185">Reference proteome</keyword>
<comment type="similarity">
    <text evidence="2">Belongs to the FliJ family.</text>
</comment>
<evidence type="ECO:0000256" key="2">
    <source>
        <dbReference type="ARBA" id="ARBA00010004"/>
    </source>
</evidence>
<keyword evidence="6" id="KW-0145">Chemotaxis</keyword>
<evidence type="ECO:0000256" key="10">
    <source>
        <dbReference type="ARBA" id="ARBA00023225"/>
    </source>
</evidence>
<keyword evidence="11" id="KW-0175">Coiled coil</keyword>
<evidence type="ECO:0000313" key="13">
    <source>
        <dbReference type="Proteomes" id="UP000030153"/>
    </source>
</evidence>
<keyword evidence="12" id="KW-0966">Cell projection</keyword>
<evidence type="ECO:0000256" key="4">
    <source>
        <dbReference type="ARBA" id="ARBA00022448"/>
    </source>
</evidence>
<sequence>MTSLSAFHKLLDLKEKDKHVAQKNYQDAMDQFEYVATRLYELLKKKEDKEAAYQSSVKKGLSIIDLNNYHTYVEQLSKQIEQLQHQVHDARNEMEQKQMELSESHIEYKKYEILINQKVEQRELEQVAIDKKMMDEISVQQYINQGN</sequence>
<dbReference type="GO" id="GO:0044781">
    <property type="term" value="P:bacterial-type flagellum organization"/>
    <property type="evidence" value="ECO:0007669"/>
    <property type="project" value="UniProtKB-KW"/>
</dbReference>
<comment type="subcellular location">
    <subcellularLocation>
        <location evidence="1">Cell membrane</location>
        <topology evidence="1">Peripheral membrane protein</topology>
        <orientation evidence="1">Cytoplasmic side</orientation>
    </subcellularLocation>
</comment>
<dbReference type="GO" id="GO:0005886">
    <property type="term" value="C:plasma membrane"/>
    <property type="evidence" value="ECO:0007669"/>
    <property type="project" value="UniProtKB-SubCell"/>
</dbReference>
<evidence type="ECO:0000256" key="8">
    <source>
        <dbReference type="ARBA" id="ARBA00022927"/>
    </source>
</evidence>
<dbReference type="InterPro" id="IPR012823">
    <property type="entry name" value="Flagell_FliJ"/>
</dbReference>
<dbReference type="GO" id="GO:0015031">
    <property type="term" value="P:protein transport"/>
    <property type="evidence" value="ECO:0007669"/>
    <property type="project" value="UniProtKB-KW"/>
</dbReference>
<dbReference type="AlphaFoldDB" id="A0A0A2UY85"/>
<evidence type="ECO:0000256" key="1">
    <source>
        <dbReference type="ARBA" id="ARBA00004413"/>
    </source>
</evidence>
<keyword evidence="7" id="KW-1005">Bacterial flagellum biogenesis</keyword>
<dbReference type="RefSeq" id="WP_036778696.1">
    <property type="nucleotide sequence ID" value="NZ_AVBG01000001.1"/>
</dbReference>
<keyword evidence="10" id="KW-1006">Bacterial flagellum protein export</keyword>
<protein>
    <recommendedName>
        <fullName evidence="3">Flagellar FliJ protein</fullName>
    </recommendedName>
</protein>
<comment type="caution">
    <text evidence="12">The sequence shown here is derived from an EMBL/GenBank/DDBJ whole genome shotgun (WGS) entry which is preliminary data.</text>
</comment>
<dbReference type="eggNOG" id="COG2882">
    <property type="taxonomic scope" value="Bacteria"/>
</dbReference>
<proteinExistence type="inferred from homology"/>
<gene>
    <name evidence="12" type="primary">fliJ</name>
    <name evidence="12" type="ORF">N780_10940</name>
</gene>
<dbReference type="Pfam" id="PF02050">
    <property type="entry name" value="FliJ"/>
    <property type="match status" value="1"/>
</dbReference>
<keyword evidence="9" id="KW-0472">Membrane</keyword>
<evidence type="ECO:0000256" key="9">
    <source>
        <dbReference type="ARBA" id="ARBA00023136"/>
    </source>
</evidence>
<evidence type="ECO:0000313" key="12">
    <source>
        <dbReference type="EMBL" id="KGP92859.1"/>
    </source>
</evidence>
<dbReference type="Proteomes" id="UP000030153">
    <property type="component" value="Unassembled WGS sequence"/>
</dbReference>
<evidence type="ECO:0000256" key="7">
    <source>
        <dbReference type="ARBA" id="ARBA00022795"/>
    </source>
</evidence>
<evidence type="ECO:0000256" key="3">
    <source>
        <dbReference type="ARBA" id="ARBA00020392"/>
    </source>
</evidence>
<keyword evidence="12" id="KW-0282">Flagellum</keyword>
<dbReference type="NCBIfam" id="TIGR02473">
    <property type="entry name" value="flagell_FliJ"/>
    <property type="match status" value="1"/>
</dbReference>
<evidence type="ECO:0000256" key="5">
    <source>
        <dbReference type="ARBA" id="ARBA00022475"/>
    </source>
</evidence>
<evidence type="ECO:0000256" key="11">
    <source>
        <dbReference type="SAM" id="Coils"/>
    </source>
</evidence>
<accession>A0A0A2UY85</accession>